<evidence type="ECO:0000256" key="1">
    <source>
        <dbReference type="ARBA" id="ARBA00023015"/>
    </source>
</evidence>
<dbReference type="PRINTS" id="PR00778">
    <property type="entry name" value="HTHARSR"/>
</dbReference>
<sequence>MRYLVNTFTLHKKGYICHISLYSILKKNFFLLLTKTSPSYIFNLSNMYHTIFKLHTSLLKALANEKRLEIIHLLRDQELTVSEIQTMLDLEQANLSQHLMILRKLDVVTTRKDGKEIYYKLSHTNFIKASDLLREILIERHANDELANGFSQKMTDLLPLVHDPVCGMRISPKTAGYALKENGVEHYFCASGCFEQFKKNPEKFTNS</sequence>
<dbReference type="EMBL" id="PFOB01000016">
    <property type="protein sequence ID" value="PIZ63696.1"/>
    <property type="molecule type" value="Genomic_DNA"/>
</dbReference>
<dbReference type="InterPro" id="IPR009078">
    <property type="entry name" value="Ferritin-like_SF"/>
</dbReference>
<proteinExistence type="predicted"/>
<dbReference type="GO" id="GO:0003700">
    <property type="term" value="F:DNA-binding transcription factor activity"/>
    <property type="evidence" value="ECO:0007669"/>
    <property type="project" value="InterPro"/>
</dbReference>
<dbReference type="Gene3D" id="1.10.10.10">
    <property type="entry name" value="Winged helix-like DNA-binding domain superfamily/Winged helix DNA-binding domain"/>
    <property type="match status" value="1"/>
</dbReference>
<gene>
    <name evidence="5" type="ORF">COY16_01315</name>
</gene>
<feature type="domain" description="HTH arsR-type" evidence="4">
    <location>
        <begin position="47"/>
        <end position="144"/>
    </location>
</feature>
<evidence type="ECO:0000256" key="3">
    <source>
        <dbReference type="ARBA" id="ARBA00023163"/>
    </source>
</evidence>
<keyword evidence="3" id="KW-0804">Transcription</keyword>
<evidence type="ECO:0000313" key="6">
    <source>
        <dbReference type="Proteomes" id="UP000228503"/>
    </source>
</evidence>
<dbReference type="CDD" id="cd00090">
    <property type="entry name" value="HTH_ARSR"/>
    <property type="match status" value="1"/>
</dbReference>
<protein>
    <recommendedName>
        <fullName evidence="4">HTH arsR-type domain-containing protein</fullName>
    </recommendedName>
</protein>
<reference evidence="6" key="1">
    <citation type="submission" date="2017-09" db="EMBL/GenBank/DDBJ databases">
        <title>Depth-based differentiation of microbial function through sediment-hosted aquifers and enrichment of novel symbionts in the deep terrestrial subsurface.</title>
        <authorList>
            <person name="Probst A.J."/>
            <person name="Ladd B."/>
            <person name="Jarett J.K."/>
            <person name="Geller-Mcgrath D.E."/>
            <person name="Sieber C.M.K."/>
            <person name="Emerson J.B."/>
            <person name="Anantharaman K."/>
            <person name="Thomas B.C."/>
            <person name="Malmstrom R."/>
            <person name="Stieglmeier M."/>
            <person name="Klingl A."/>
            <person name="Woyke T."/>
            <person name="Ryan C.M."/>
            <person name="Banfield J.F."/>
        </authorList>
    </citation>
    <scope>NUCLEOTIDE SEQUENCE [LARGE SCALE GENOMIC DNA]</scope>
</reference>
<organism evidence="5 6">
    <name type="scientific">Candidatus Roizmanbacteria bacterium CG_4_10_14_0_2_um_filter_39_13</name>
    <dbReference type="NCBI Taxonomy" id="1974825"/>
    <lineage>
        <taxon>Bacteria</taxon>
        <taxon>Candidatus Roizmaniibacteriota</taxon>
    </lineage>
</organism>
<name>A0A2M7U0V8_9BACT</name>
<dbReference type="PANTHER" id="PTHR33154:SF18">
    <property type="entry name" value="ARSENICAL RESISTANCE OPERON REPRESSOR"/>
    <property type="match status" value="1"/>
</dbReference>
<dbReference type="SMART" id="SM00746">
    <property type="entry name" value="TRASH"/>
    <property type="match status" value="1"/>
</dbReference>
<accession>A0A2M7U0V8</accession>
<comment type="caution">
    <text evidence="5">The sequence shown here is derived from an EMBL/GenBank/DDBJ whole genome shotgun (WGS) entry which is preliminary data.</text>
</comment>
<evidence type="ECO:0000313" key="5">
    <source>
        <dbReference type="EMBL" id="PIZ63696.1"/>
    </source>
</evidence>
<dbReference type="InterPro" id="IPR012348">
    <property type="entry name" value="RNR-like"/>
</dbReference>
<dbReference type="Pfam" id="PF01022">
    <property type="entry name" value="HTH_5"/>
    <property type="match status" value="1"/>
</dbReference>
<evidence type="ECO:0000256" key="2">
    <source>
        <dbReference type="ARBA" id="ARBA00023125"/>
    </source>
</evidence>
<keyword evidence="2" id="KW-0238">DNA-binding</keyword>
<dbReference type="GO" id="GO:0003677">
    <property type="term" value="F:DNA binding"/>
    <property type="evidence" value="ECO:0007669"/>
    <property type="project" value="UniProtKB-KW"/>
</dbReference>
<dbReference type="InterPro" id="IPR036388">
    <property type="entry name" value="WH-like_DNA-bd_sf"/>
</dbReference>
<dbReference type="SMART" id="SM00418">
    <property type="entry name" value="HTH_ARSR"/>
    <property type="match status" value="1"/>
</dbReference>
<dbReference type="NCBIfam" id="NF033788">
    <property type="entry name" value="HTH_metalloreg"/>
    <property type="match status" value="1"/>
</dbReference>
<evidence type="ECO:0000259" key="4">
    <source>
        <dbReference type="PROSITE" id="PS50987"/>
    </source>
</evidence>
<keyword evidence="1" id="KW-0805">Transcription regulation</keyword>
<dbReference type="InterPro" id="IPR011991">
    <property type="entry name" value="ArsR-like_HTH"/>
</dbReference>
<dbReference type="Proteomes" id="UP000228503">
    <property type="component" value="Unassembled WGS sequence"/>
</dbReference>
<dbReference type="Pfam" id="PF04945">
    <property type="entry name" value="YHS"/>
    <property type="match status" value="1"/>
</dbReference>
<dbReference type="SUPFAM" id="SSF47240">
    <property type="entry name" value="Ferritin-like"/>
    <property type="match status" value="1"/>
</dbReference>
<dbReference type="AlphaFoldDB" id="A0A2M7U0V8"/>
<dbReference type="InterPro" id="IPR051081">
    <property type="entry name" value="HTH_MetalResp_TranReg"/>
</dbReference>
<dbReference type="Gene3D" id="1.10.620.20">
    <property type="entry name" value="Ribonucleotide Reductase, subunit A"/>
    <property type="match status" value="1"/>
</dbReference>
<dbReference type="InterPro" id="IPR036390">
    <property type="entry name" value="WH_DNA-bd_sf"/>
</dbReference>
<dbReference type="InterPro" id="IPR001845">
    <property type="entry name" value="HTH_ArsR_DNA-bd_dom"/>
</dbReference>
<dbReference type="InterPro" id="IPR011017">
    <property type="entry name" value="TRASH_dom"/>
</dbReference>
<dbReference type="InterPro" id="IPR007029">
    <property type="entry name" value="YHS_dom"/>
</dbReference>
<dbReference type="GO" id="GO:0016491">
    <property type="term" value="F:oxidoreductase activity"/>
    <property type="evidence" value="ECO:0007669"/>
    <property type="project" value="InterPro"/>
</dbReference>
<dbReference type="PROSITE" id="PS50987">
    <property type="entry name" value="HTH_ARSR_2"/>
    <property type="match status" value="1"/>
</dbReference>
<dbReference type="PANTHER" id="PTHR33154">
    <property type="entry name" value="TRANSCRIPTIONAL REGULATOR, ARSR FAMILY"/>
    <property type="match status" value="1"/>
</dbReference>
<dbReference type="SUPFAM" id="SSF46785">
    <property type="entry name" value="Winged helix' DNA-binding domain"/>
    <property type="match status" value="1"/>
</dbReference>